<dbReference type="PANTHER" id="PTHR30055">
    <property type="entry name" value="HTH-TYPE TRANSCRIPTIONAL REGULATOR RUTR"/>
    <property type="match status" value="1"/>
</dbReference>
<dbReference type="InterPro" id="IPR009057">
    <property type="entry name" value="Homeodomain-like_sf"/>
</dbReference>
<evidence type="ECO:0000256" key="1">
    <source>
        <dbReference type="ARBA" id="ARBA00023015"/>
    </source>
</evidence>
<dbReference type="SUPFAM" id="SSF48498">
    <property type="entry name" value="Tetracyclin repressor-like, C-terminal domain"/>
    <property type="match status" value="1"/>
</dbReference>
<protein>
    <submittedName>
        <fullName evidence="6">AcrR family transcriptional regulator</fullName>
    </submittedName>
</protein>
<keyword evidence="7" id="KW-1185">Reference proteome</keyword>
<evidence type="ECO:0000313" key="6">
    <source>
        <dbReference type="EMBL" id="NYE95715.1"/>
    </source>
</evidence>
<comment type="caution">
    <text evidence="6">The sequence shown here is derived from an EMBL/GenBank/DDBJ whole genome shotgun (WGS) entry which is preliminary data.</text>
</comment>
<evidence type="ECO:0000256" key="4">
    <source>
        <dbReference type="PROSITE-ProRule" id="PRU00335"/>
    </source>
</evidence>
<organism evidence="6 7">
    <name type="scientific">Psychromicrobium silvestre</name>
    <dbReference type="NCBI Taxonomy" id="1645614"/>
    <lineage>
        <taxon>Bacteria</taxon>
        <taxon>Bacillati</taxon>
        <taxon>Actinomycetota</taxon>
        <taxon>Actinomycetes</taxon>
        <taxon>Micrococcales</taxon>
        <taxon>Micrococcaceae</taxon>
        <taxon>Psychromicrobium</taxon>
    </lineage>
</organism>
<gene>
    <name evidence="6" type="ORF">FHU41_001965</name>
</gene>
<dbReference type="AlphaFoldDB" id="A0A7Y9LUC7"/>
<evidence type="ECO:0000313" key="7">
    <source>
        <dbReference type="Proteomes" id="UP000521748"/>
    </source>
</evidence>
<dbReference type="EMBL" id="JACBYQ010000002">
    <property type="protein sequence ID" value="NYE95715.1"/>
    <property type="molecule type" value="Genomic_DNA"/>
</dbReference>
<evidence type="ECO:0000256" key="2">
    <source>
        <dbReference type="ARBA" id="ARBA00023125"/>
    </source>
</evidence>
<evidence type="ECO:0000259" key="5">
    <source>
        <dbReference type="PROSITE" id="PS50977"/>
    </source>
</evidence>
<reference evidence="6 7" key="1">
    <citation type="submission" date="2020-07" db="EMBL/GenBank/DDBJ databases">
        <title>Sequencing the genomes of 1000 actinobacteria strains.</title>
        <authorList>
            <person name="Klenk H.-P."/>
        </authorList>
    </citation>
    <scope>NUCLEOTIDE SEQUENCE [LARGE SCALE GENOMIC DNA]</scope>
    <source>
        <strain evidence="6 7">DSM 102047</strain>
    </source>
</reference>
<dbReference type="GO" id="GO:0000976">
    <property type="term" value="F:transcription cis-regulatory region binding"/>
    <property type="evidence" value="ECO:0007669"/>
    <property type="project" value="TreeGrafter"/>
</dbReference>
<dbReference type="InterPro" id="IPR001647">
    <property type="entry name" value="HTH_TetR"/>
</dbReference>
<dbReference type="InterPro" id="IPR036271">
    <property type="entry name" value="Tet_transcr_reg_TetR-rel_C_sf"/>
</dbReference>
<dbReference type="PANTHER" id="PTHR30055:SF234">
    <property type="entry name" value="HTH-TYPE TRANSCRIPTIONAL REGULATOR BETI"/>
    <property type="match status" value="1"/>
</dbReference>
<evidence type="ECO:0000256" key="3">
    <source>
        <dbReference type="ARBA" id="ARBA00023163"/>
    </source>
</evidence>
<dbReference type="Pfam" id="PF21597">
    <property type="entry name" value="TetR_C_43"/>
    <property type="match status" value="1"/>
</dbReference>
<keyword evidence="3" id="KW-0804">Transcription</keyword>
<dbReference type="GO" id="GO:0003700">
    <property type="term" value="F:DNA-binding transcription factor activity"/>
    <property type="evidence" value="ECO:0007669"/>
    <property type="project" value="TreeGrafter"/>
</dbReference>
<dbReference type="InterPro" id="IPR050109">
    <property type="entry name" value="HTH-type_TetR-like_transc_reg"/>
</dbReference>
<name>A0A7Y9LUC7_9MICC</name>
<dbReference type="RefSeq" id="WP_218847196.1">
    <property type="nucleotide sequence ID" value="NZ_JACBYQ010000002.1"/>
</dbReference>
<proteinExistence type="predicted"/>
<keyword evidence="1" id="KW-0805">Transcription regulation</keyword>
<dbReference type="SUPFAM" id="SSF46689">
    <property type="entry name" value="Homeodomain-like"/>
    <property type="match status" value="1"/>
</dbReference>
<feature type="domain" description="HTH tetR-type" evidence="5">
    <location>
        <begin position="13"/>
        <end position="71"/>
    </location>
</feature>
<feature type="DNA-binding region" description="H-T-H motif" evidence="4">
    <location>
        <begin position="34"/>
        <end position="53"/>
    </location>
</feature>
<sequence>MPSRDTHRRADAAHNREAILTAALTALTESDEASLNSIAKQAGVANATLYRHFPSRESLILAVYRQEVEQVVETAEALLAQNPPVQALSEWVDRLARYAMTKHGLADALRAATSSDPLFAQTYQSIVGALESLLTAAQEAGQIRRDLDPNDVILALAGLWELDPRGDWQAQAKRLFSIVFNGLRG</sequence>
<keyword evidence="2 4" id="KW-0238">DNA-binding</keyword>
<dbReference type="Pfam" id="PF00440">
    <property type="entry name" value="TetR_N"/>
    <property type="match status" value="1"/>
</dbReference>
<dbReference type="Gene3D" id="1.10.357.10">
    <property type="entry name" value="Tetracycline Repressor, domain 2"/>
    <property type="match status" value="1"/>
</dbReference>
<accession>A0A7Y9LUC7</accession>
<dbReference type="InterPro" id="IPR049445">
    <property type="entry name" value="TetR_SbtR-like_C"/>
</dbReference>
<dbReference type="Proteomes" id="UP000521748">
    <property type="component" value="Unassembled WGS sequence"/>
</dbReference>
<dbReference type="PROSITE" id="PS50977">
    <property type="entry name" value="HTH_TETR_2"/>
    <property type="match status" value="1"/>
</dbReference>